<gene>
    <name evidence="1" type="ORF">PsorP6_017383</name>
</gene>
<dbReference type="EMBL" id="CM047590">
    <property type="protein sequence ID" value="KAI9919795.1"/>
    <property type="molecule type" value="Genomic_DNA"/>
</dbReference>
<accession>A0ACC0WLN7</accession>
<evidence type="ECO:0000313" key="2">
    <source>
        <dbReference type="Proteomes" id="UP001163321"/>
    </source>
</evidence>
<protein>
    <submittedName>
        <fullName evidence="1">Uncharacterized protein</fullName>
    </submittedName>
</protein>
<comment type="caution">
    <text evidence="1">The sequence shown here is derived from an EMBL/GenBank/DDBJ whole genome shotgun (WGS) entry which is preliminary data.</text>
</comment>
<reference evidence="1 2" key="1">
    <citation type="journal article" date="2022" name="bioRxiv">
        <title>The genome of the oomycete Peronosclerospora sorghi, a cosmopolitan pathogen of maize and sorghum, is inflated with dispersed pseudogenes.</title>
        <authorList>
            <person name="Fletcher K."/>
            <person name="Martin F."/>
            <person name="Isakeit T."/>
            <person name="Cavanaugh K."/>
            <person name="Magill C."/>
            <person name="Michelmore R."/>
        </authorList>
    </citation>
    <scope>NUCLEOTIDE SEQUENCE [LARGE SCALE GENOMIC DNA]</scope>
    <source>
        <strain evidence="1">P6</strain>
    </source>
</reference>
<keyword evidence="2" id="KW-1185">Reference proteome</keyword>
<sequence>METHQIMRVWCAPHQGGIVIRAATNEMDNGSFYKTAHAFSVHLRQQQNLILEMQVQYPPADNVFLSGSYLSSYISQSLNLDMQVQCPRDTNRWMYFERILSFMLKHHRQLEQWIEEKWPVSAPSPTWWVMCASVQPLAELCNTTLTNLQSHDMILCQQMAEIKSLIVHLVTAMDVEADRNPPDDLCYVRGQYWIQTQSVREHIYDQGSWARDLSNSLSAEDQSHVDSRAACETGTGTFISDVLDKYRAHIGLYWIAEDVEEVESDPRGLVKAYNQEPSTKALTDEHMLQTNFNDAWESIGNRFTFLRRFSGGLAVAFANTTSVESNFCVLKWENDNFRQSMTNLTLEGIFQAKQRGLLDFLVIYNA</sequence>
<proteinExistence type="predicted"/>
<evidence type="ECO:0000313" key="1">
    <source>
        <dbReference type="EMBL" id="KAI9919795.1"/>
    </source>
</evidence>
<organism evidence="1 2">
    <name type="scientific">Peronosclerospora sorghi</name>
    <dbReference type="NCBI Taxonomy" id="230839"/>
    <lineage>
        <taxon>Eukaryota</taxon>
        <taxon>Sar</taxon>
        <taxon>Stramenopiles</taxon>
        <taxon>Oomycota</taxon>
        <taxon>Peronosporomycetes</taxon>
        <taxon>Peronosporales</taxon>
        <taxon>Peronosporaceae</taxon>
        <taxon>Peronosclerospora</taxon>
    </lineage>
</organism>
<name>A0ACC0WLN7_9STRA</name>
<dbReference type="Proteomes" id="UP001163321">
    <property type="component" value="Chromosome 11"/>
</dbReference>